<dbReference type="GO" id="GO:0006272">
    <property type="term" value="P:leading strand elongation"/>
    <property type="evidence" value="ECO:0007669"/>
    <property type="project" value="TreeGrafter"/>
</dbReference>
<dbReference type="GO" id="GO:0008623">
    <property type="term" value="C:CHRAC"/>
    <property type="evidence" value="ECO:0007669"/>
    <property type="project" value="TreeGrafter"/>
</dbReference>
<evidence type="ECO:0000259" key="6">
    <source>
        <dbReference type="Pfam" id="PF00808"/>
    </source>
</evidence>
<evidence type="ECO:0000256" key="5">
    <source>
        <dbReference type="SAM" id="MobiDB-lite"/>
    </source>
</evidence>
<dbReference type="SUPFAM" id="SSF47113">
    <property type="entry name" value="Histone-fold"/>
    <property type="match status" value="1"/>
</dbReference>
<dbReference type="GO" id="GO:0046982">
    <property type="term" value="F:protein heterodimerization activity"/>
    <property type="evidence" value="ECO:0007669"/>
    <property type="project" value="InterPro"/>
</dbReference>
<feature type="domain" description="Transcription factor CBF/NF-Y/archaeal histone" evidence="6">
    <location>
        <begin position="28"/>
        <end position="90"/>
    </location>
</feature>
<dbReference type="Pfam" id="PF00808">
    <property type="entry name" value="CBFD_NFYB_HMF"/>
    <property type="match status" value="1"/>
</dbReference>
<dbReference type="GO" id="GO:0031507">
    <property type="term" value="P:heterochromatin formation"/>
    <property type="evidence" value="ECO:0007669"/>
    <property type="project" value="TreeGrafter"/>
</dbReference>
<dbReference type="Proteomes" id="UP000615446">
    <property type="component" value="Unassembled WGS sequence"/>
</dbReference>
<comment type="caution">
    <text evidence="7">The sequence shown here is derived from an EMBL/GenBank/DDBJ whole genome shotgun (WGS) entry which is preliminary data.</text>
</comment>
<comment type="subcellular location">
    <subcellularLocation>
        <location evidence="1">Nucleus</location>
    </subcellularLocation>
</comment>
<dbReference type="InterPro" id="IPR009072">
    <property type="entry name" value="Histone-fold"/>
</dbReference>
<dbReference type="InterPro" id="IPR051377">
    <property type="entry name" value="DNA_Pol-Epsilon_Subunit"/>
</dbReference>
<dbReference type="PANTHER" id="PTHR46172">
    <property type="entry name" value="DNA POLYMERASE EPSILON SUBUNIT 3"/>
    <property type="match status" value="1"/>
</dbReference>
<feature type="compositionally biased region" description="Polar residues" evidence="5">
    <location>
        <begin position="205"/>
        <end position="218"/>
    </location>
</feature>
<dbReference type="GO" id="GO:0031490">
    <property type="term" value="F:chromatin DNA binding"/>
    <property type="evidence" value="ECO:0007669"/>
    <property type="project" value="TreeGrafter"/>
</dbReference>
<dbReference type="InterPro" id="IPR003958">
    <property type="entry name" value="CBFA_NFYB_domain"/>
</dbReference>
<evidence type="ECO:0000313" key="7">
    <source>
        <dbReference type="EMBL" id="GES96615.1"/>
    </source>
</evidence>
<dbReference type="CDD" id="cd22928">
    <property type="entry name" value="HFD_POLE3_DPB4"/>
    <property type="match status" value="1"/>
</dbReference>
<dbReference type="GO" id="GO:0006974">
    <property type="term" value="P:DNA damage response"/>
    <property type="evidence" value="ECO:0007669"/>
    <property type="project" value="TreeGrafter"/>
</dbReference>
<sequence>MISSEEDFSSEGEVDYDKVVKEVEDLDMPNSIITKLINNALGNNTIQDDAKLAVIRSTTVFISHITSVANRMAKSKNRKNIQPGDVFKALEDDDFEEFLPRLKEELNLFQAGQRNKKFDKVIQSVDEAGPTSSAVVNSSPGNGIIVEIPPHNGIMNDISHSDIDETETDINSEGIGSRGKRKHSKRSKIFREVVSVSIDNNRSNISLQSDTKINGQQEQESDETAQRKNNNTKNDLLDDGSDLTSNIDSSNDEGTNEAERNRRRSTSSRVLIKKESRINLKHLLPKLTESTCKLWNLIRNN</sequence>
<accession>A0A8H3M2S1</accession>
<protein>
    <recommendedName>
        <fullName evidence="3">DNA polymerase epsilon subunit D</fullName>
    </recommendedName>
    <alternativeName>
        <fullName evidence="4">DNA polymerase II subunit D</fullName>
    </alternativeName>
</protein>
<dbReference type="PANTHER" id="PTHR46172:SF1">
    <property type="entry name" value="DNA POLYMERASE EPSILON SUBUNIT 3"/>
    <property type="match status" value="1"/>
</dbReference>
<dbReference type="GO" id="GO:0008622">
    <property type="term" value="C:epsilon DNA polymerase complex"/>
    <property type="evidence" value="ECO:0007669"/>
    <property type="project" value="TreeGrafter"/>
</dbReference>
<keyword evidence="2" id="KW-0539">Nucleus</keyword>
<evidence type="ECO:0000256" key="1">
    <source>
        <dbReference type="ARBA" id="ARBA00004123"/>
    </source>
</evidence>
<evidence type="ECO:0000256" key="4">
    <source>
        <dbReference type="ARBA" id="ARBA00042096"/>
    </source>
</evidence>
<dbReference type="OrthoDB" id="1707486at2759"/>
<proteinExistence type="predicted"/>
<evidence type="ECO:0000313" key="8">
    <source>
        <dbReference type="Proteomes" id="UP000615446"/>
    </source>
</evidence>
<feature type="region of interest" description="Disordered" evidence="5">
    <location>
        <begin position="205"/>
        <end position="269"/>
    </location>
</feature>
<name>A0A8H3M2S1_9GLOM</name>
<organism evidence="7 8">
    <name type="scientific">Rhizophagus clarus</name>
    <dbReference type="NCBI Taxonomy" id="94130"/>
    <lineage>
        <taxon>Eukaryota</taxon>
        <taxon>Fungi</taxon>
        <taxon>Fungi incertae sedis</taxon>
        <taxon>Mucoromycota</taxon>
        <taxon>Glomeromycotina</taxon>
        <taxon>Glomeromycetes</taxon>
        <taxon>Glomerales</taxon>
        <taxon>Glomeraceae</taxon>
        <taxon>Rhizophagus</taxon>
    </lineage>
</organism>
<feature type="region of interest" description="Disordered" evidence="5">
    <location>
        <begin position="167"/>
        <end position="186"/>
    </location>
</feature>
<dbReference type="AlphaFoldDB" id="A0A8H3M2S1"/>
<gene>
    <name evidence="7" type="ORF">RCL2_002323800</name>
</gene>
<reference evidence="7" key="1">
    <citation type="submission" date="2019-10" db="EMBL/GenBank/DDBJ databases">
        <title>Conservation and host-specific expression of non-tandemly repeated heterogenous ribosome RNA gene in arbuscular mycorrhizal fungi.</title>
        <authorList>
            <person name="Maeda T."/>
            <person name="Kobayashi Y."/>
            <person name="Nakagawa T."/>
            <person name="Ezawa T."/>
            <person name="Yamaguchi K."/>
            <person name="Bino T."/>
            <person name="Nishimoto Y."/>
            <person name="Shigenobu S."/>
            <person name="Kawaguchi M."/>
        </authorList>
    </citation>
    <scope>NUCLEOTIDE SEQUENCE</scope>
    <source>
        <strain evidence="7">HR1</strain>
    </source>
</reference>
<evidence type="ECO:0000256" key="2">
    <source>
        <dbReference type="ARBA" id="ARBA00023242"/>
    </source>
</evidence>
<dbReference type="EMBL" id="BLAL01000252">
    <property type="protein sequence ID" value="GES96615.1"/>
    <property type="molecule type" value="Genomic_DNA"/>
</dbReference>
<dbReference type="Gene3D" id="1.10.20.10">
    <property type="entry name" value="Histone, subunit A"/>
    <property type="match status" value="1"/>
</dbReference>
<evidence type="ECO:0000256" key="3">
    <source>
        <dbReference type="ARBA" id="ARBA00039775"/>
    </source>
</evidence>